<feature type="compositionally biased region" description="Acidic residues" evidence="2">
    <location>
        <begin position="663"/>
        <end position="696"/>
    </location>
</feature>
<dbReference type="SUPFAM" id="SSF81631">
    <property type="entry name" value="PAP/OAS1 substrate-binding domain"/>
    <property type="match status" value="1"/>
</dbReference>
<evidence type="ECO:0000313" key="4">
    <source>
        <dbReference type="EMBL" id="KAG9323747.1"/>
    </source>
</evidence>
<reference evidence="4" key="1">
    <citation type="submission" date="2021-07" db="EMBL/GenBank/DDBJ databases">
        <title>Draft genome of Mortierella alpina, strain LL118, isolated from an aspen leaf litter sample.</title>
        <authorList>
            <person name="Yang S."/>
            <person name="Vinatzer B.A."/>
        </authorList>
    </citation>
    <scope>NUCLEOTIDE SEQUENCE</scope>
    <source>
        <strain evidence="4">LL118</strain>
    </source>
</reference>
<evidence type="ECO:0000313" key="5">
    <source>
        <dbReference type="Proteomes" id="UP000717515"/>
    </source>
</evidence>
<dbReference type="InterPro" id="IPR043519">
    <property type="entry name" value="NT_sf"/>
</dbReference>
<name>A0A9P8A3M4_MORAP</name>
<dbReference type="Gene3D" id="1.10.1410.10">
    <property type="match status" value="1"/>
</dbReference>
<feature type="compositionally biased region" description="Basic and acidic residues" evidence="2">
    <location>
        <begin position="759"/>
        <end position="786"/>
    </location>
</feature>
<dbReference type="Pfam" id="PF22600">
    <property type="entry name" value="MTPAP-like_central"/>
    <property type="match status" value="1"/>
</dbReference>
<dbReference type="InterPro" id="IPR054708">
    <property type="entry name" value="MTPAP-like_central"/>
</dbReference>
<accession>A0A9P8A3M4</accession>
<feature type="region of interest" description="Disordered" evidence="2">
    <location>
        <begin position="894"/>
        <end position="944"/>
    </location>
</feature>
<feature type="compositionally biased region" description="Polar residues" evidence="2">
    <location>
        <begin position="748"/>
        <end position="757"/>
    </location>
</feature>
<dbReference type="PANTHER" id="PTHR12271">
    <property type="entry name" value="POLY A POLYMERASE CID PAP -RELATED"/>
    <property type="match status" value="1"/>
</dbReference>
<evidence type="ECO:0000256" key="1">
    <source>
        <dbReference type="SAM" id="Coils"/>
    </source>
</evidence>
<dbReference type="GO" id="GO:0031123">
    <property type="term" value="P:RNA 3'-end processing"/>
    <property type="evidence" value="ECO:0007669"/>
    <property type="project" value="TreeGrafter"/>
</dbReference>
<gene>
    <name evidence="4" type="ORF">KVV02_007742</name>
</gene>
<feature type="compositionally biased region" description="Acidic residues" evidence="2">
    <location>
        <begin position="705"/>
        <end position="719"/>
    </location>
</feature>
<dbReference type="CDD" id="cd05402">
    <property type="entry name" value="NT_PAP_TUTase"/>
    <property type="match status" value="1"/>
</dbReference>
<protein>
    <recommendedName>
        <fullName evidence="3">Poly(A) RNA polymerase mitochondrial-like central palm domain-containing protein</fullName>
    </recommendedName>
</protein>
<sequence>MAPMDPYYHDYDDYVDAAYMADEGQIGQQLIITVHRNRNDGHFSEFLFEIFLYEMAAAIPKDKASMPVNFEVLLFCTHNAVERTRIYDAHLDSPFPLKSNRSTSKNRPIMVHDMFIATAPYALSPADVYMYLKDEWRVRRLFTREIGIDRTQTDPARYPTSFTLPALTQQDHDHFWKTYSKINPAFQNRFANIVWGCRQWVWANNGSGGGNIKMSNGQWGIQKYTKEFNLQRLKDLADAEAKALILSFAEEDAQASKAASKKLGKKTRKAKTAAAAATAASVGNDPLLLSGSDTAHGHPSSGPSSTLPPEHPAPPTEEQIEMALDTAIKARRDLVRQIEHMEGLDREARAGLSSAWILQNIIVISTTLQTFNTAEGKRRMAVEKARQKAISEAKRRGQIEAKIRMVYSPSLDINARQSVIRGLVEKARLVTLSNAQEATSKAAAKPGKDKTRSTKSSTSGSGTASTPASSRPSLTNTSSSSKATKGSTPKTPTKAEKELIDMFMSEYVRVVAIRLQPGAPGALQYMLMGGIMGEIEPQFLESWDGSKTVRSNVSAFLDKSLQSGQITSADARQLMQYYDEIPADRRKWTPWELGGFVAGGIGAVGMGSRTYGSWGVGGDILSEHSQSPFSGFDHSGLDSDFEDEEYYSGDSYYSEGSVPDWETVTEEEGSDSEMDSDDVPDAESATEDEDEEDEADSSGVPDWESVTDDDDDDDSDDDAGAPTGRAGNGRSSVQDEVKVGAGGHGTKGKQSSDTGPTDNKSKDEEDERNKKRKQAELESRAREAEADKLLIELRKATEKIKARNIAEAAAKEQKAADERLRAKKEQAEREAKAEAERVAKADADRVAKAEADRLAKAEADRAAKIATLVALREKAEQERLARREAARLAKEKVERLAREKAEQERLARKEAARLAKEKAERLAGEKTERRAREKAERLAKEEADRLAKEMADRLAREEEEDRLARKEADRLAREEADRLAWEEADQLAWDVAERAAEKAQQGASEKLDKEQYVGESPYNAATAPLSAVEEITDRLLRERAIRNEMVEVERTARLRNDQGTEAAKIHAALKASRTIQVRLLGDKVDAAAREAERLLVVASETEAAAQQARYLQDTRYLQDIEAKYSTLRADLSQIIASADPNRARQLAYSVSEKVGLQYDERMRMQKQQEARMVLLETLIEKIRGAEAEDVADGQMRMAREADSTLILAAEQAAKALLEAQKVQEDAEKELKRERKRLEHEVRLQAERVKEGKKWLKLGDMEVDKVKAQIDVEAAALAKLRGEPVRLPNEDTVYYDWRGINVMLSLWMVPAAAAFRQMDALVQHYVVKLRPSQSIMMTRHHLLETLQLLFDLEFPGAGLQLKPFGSYVTGLGNSDSDIDICVYAEHYEPHAAHSDVVHLASILRLQGFAEVRAIPDAKVPIIKFVDPHTGIACDMNVQHPLGIYNSALIKAYLDIDARLSSFLYLLKHFAKVHGILDASSGYLCSYAFILMAIVFFQEQEEPILPRLQSKSEKPKNFDENKKRRPLAPPTFGAVLMDRTLKPTFVYQDGKTHEVNYDTRTELYKSYGILNKKSVVRLLFEFFEYFARLFDYRTMEVSTMSGRFQERHVLAKERRQQLALDKLSGASTSGHAAGSFPRTSAYTFDSKRQIWVSEVDRAYFQDLDLNDGLPSGAVPVPGSREASMDSMNATAAAAAATVSTRGGYQDRFGSDSFICVMDPFILKRNVAGTCRGAKLAKVWKCFDHAYRCLALGQFEEAFKPLPEYSTGV</sequence>
<feature type="coiled-coil region" evidence="1">
    <location>
        <begin position="1209"/>
        <end position="1247"/>
    </location>
</feature>
<feature type="compositionally biased region" description="Low complexity" evidence="2">
    <location>
        <begin position="648"/>
        <end position="657"/>
    </location>
</feature>
<evidence type="ECO:0000256" key="2">
    <source>
        <dbReference type="SAM" id="MobiDB-lite"/>
    </source>
</evidence>
<keyword evidence="1" id="KW-0175">Coiled coil</keyword>
<evidence type="ECO:0000259" key="3">
    <source>
        <dbReference type="Pfam" id="PF22600"/>
    </source>
</evidence>
<dbReference type="EMBL" id="JAIFTL010000089">
    <property type="protein sequence ID" value="KAG9323747.1"/>
    <property type="molecule type" value="Genomic_DNA"/>
</dbReference>
<feature type="domain" description="Poly(A) RNA polymerase mitochondrial-like central palm" evidence="3">
    <location>
        <begin position="1322"/>
        <end position="1452"/>
    </location>
</feature>
<feature type="compositionally biased region" description="Basic and acidic residues" evidence="2">
    <location>
        <begin position="809"/>
        <end position="845"/>
    </location>
</feature>
<dbReference type="GO" id="GO:0010605">
    <property type="term" value="P:negative regulation of macromolecule metabolic process"/>
    <property type="evidence" value="ECO:0007669"/>
    <property type="project" value="UniProtKB-ARBA"/>
</dbReference>
<feature type="compositionally biased region" description="Low complexity" evidence="2">
    <location>
        <begin position="454"/>
        <end position="492"/>
    </location>
</feature>
<feature type="region of interest" description="Disordered" evidence="2">
    <location>
        <begin position="285"/>
        <end position="316"/>
    </location>
</feature>
<dbReference type="GO" id="GO:0016779">
    <property type="term" value="F:nucleotidyltransferase activity"/>
    <property type="evidence" value="ECO:0007669"/>
    <property type="project" value="UniProtKB-ARBA"/>
</dbReference>
<feature type="compositionally biased region" description="Basic and acidic residues" evidence="2">
    <location>
        <begin position="1508"/>
        <end position="1520"/>
    </location>
</feature>
<feature type="region of interest" description="Disordered" evidence="2">
    <location>
        <begin position="437"/>
        <end position="495"/>
    </location>
</feature>
<comment type="caution">
    <text evidence="4">The sequence shown here is derived from an EMBL/GenBank/DDBJ whole genome shotgun (WGS) entry which is preliminary data.</text>
</comment>
<organism evidence="4 5">
    <name type="scientific">Mortierella alpina</name>
    <name type="common">Oleaginous fungus</name>
    <name type="synonym">Mortierella renispora</name>
    <dbReference type="NCBI Taxonomy" id="64518"/>
    <lineage>
        <taxon>Eukaryota</taxon>
        <taxon>Fungi</taxon>
        <taxon>Fungi incertae sedis</taxon>
        <taxon>Mucoromycota</taxon>
        <taxon>Mortierellomycotina</taxon>
        <taxon>Mortierellomycetes</taxon>
        <taxon>Mortierellales</taxon>
        <taxon>Mortierellaceae</taxon>
        <taxon>Mortierella</taxon>
    </lineage>
</organism>
<dbReference type="Proteomes" id="UP000717515">
    <property type="component" value="Unassembled WGS sequence"/>
</dbReference>
<feature type="region of interest" description="Disordered" evidence="2">
    <location>
        <begin position="806"/>
        <end position="845"/>
    </location>
</feature>
<feature type="region of interest" description="Disordered" evidence="2">
    <location>
        <begin position="631"/>
        <end position="786"/>
    </location>
</feature>
<feature type="region of interest" description="Disordered" evidence="2">
    <location>
        <begin position="1506"/>
        <end position="1525"/>
    </location>
</feature>
<dbReference type="PANTHER" id="PTHR12271:SF40">
    <property type="entry name" value="POLY(A) RNA POLYMERASE GLD2"/>
    <property type="match status" value="1"/>
</dbReference>
<proteinExistence type="predicted"/>
<dbReference type="SUPFAM" id="SSF81301">
    <property type="entry name" value="Nucleotidyltransferase"/>
    <property type="match status" value="1"/>
</dbReference>
<dbReference type="Gene3D" id="3.30.460.10">
    <property type="entry name" value="Beta Polymerase, domain 2"/>
    <property type="match status" value="1"/>
</dbReference>